<dbReference type="OrthoDB" id="1902587at2759"/>
<dbReference type="CDD" id="cd06782">
    <property type="entry name" value="cpPDZ_CPP-like"/>
    <property type="match status" value="1"/>
</dbReference>
<dbReference type="GO" id="GO:0003755">
    <property type="term" value="F:peptidyl-prolyl cis-trans isomerase activity"/>
    <property type="evidence" value="ECO:0007669"/>
    <property type="project" value="UniProtKB-KW"/>
</dbReference>
<evidence type="ECO:0000259" key="2">
    <source>
        <dbReference type="PROSITE" id="PS50059"/>
    </source>
</evidence>
<dbReference type="Gene3D" id="2.30.42.10">
    <property type="match status" value="1"/>
</dbReference>
<organism evidence="5">
    <name type="scientific">Micromonas pusilla (strain CCMP1545)</name>
    <name type="common">Picoplanktonic green alga</name>
    <dbReference type="NCBI Taxonomy" id="564608"/>
    <lineage>
        <taxon>Eukaryota</taxon>
        <taxon>Viridiplantae</taxon>
        <taxon>Chlorophyta</taxon>
        <taxon>Mamiellophyceae</taxon>
        <taxon>Mamiellales</taxon>
        <taxon>Mamiellaceae</taxon>
        <taxon>Micromonas</taxon>
    </lineage>
</organism>
<name>C1MKY3_MICPC</name>
<dbReference type="STRING" id="564608.C1MKY3"/>
<sequence>MLTASYAMRYECRASHGPRVSAVSKSSELVSHDIGYSEQRHAPDLRTQTLSRRRASLAFFSTQLVLHSSSALAVGFTKELKKQTPSLDDYSVSEHFLFRSNLHEGVKFFDVRAGSGNVLDVDMVAVLHYTCRYRGLTAVSSREARTLGGNRTIAEPLMFRYGTLPSEYGAALVRKSVIGIGAEVRMDPELRQLCVVSTVYNGPAARAGIRVGDIITSIDGNSNLENISITEIGALLKGTAQTDVVLEVKKGGLSSISNDVDIIVLTREATAIPPAKRATELNGGGGLFSGAGTPKVPPIVYVPEALAGLRVGGQRNIIVPADVGYGDEGEGEIPPGASFLLEVELLDARRAA</sequence>
<protein>
    <recommendedName>
        <fullName evidence="1">peptidylprolyl isomerase</fullName>
        <ecNumber evidence="1">5.2.1.8</ecNumber>
    </recommendedName>
</protein>
<dbReference type="SMART" id="SM00228">
    <property type="entry name" value="PDZ"/>
    <property type="match status" value="1"/>
</dbReference>
<dbReference type="Gene3D" id="3.10.50.40">
    <property type="match status" value="1"/>
</dbReference>
<dbReference type="InterPro" id="IPR044180">
    <property type="entry name" value="FKBP18-like"/>
</dbReference>
<evidence type="ECO:0000256" key="1">
    <source>
        <dbReference type="PROSITE-ProRule" id="PRU00277"/>
    </source>
</evidence>
<dbReference type="EMBL" id="GG663736">
    <property type="protein sequence ID" value="EEH59841.1"/>
    <property type="molecule type" value="Genomic_DNA"/>
</dbReference>
<dbReference type="RefSeq" id="XP_003056465.1">
    <property type="nucleotide sequence ID" value="XM_003056419.1"/>
</dbReference>
<evidence type="ECO:0000313" key="5">
    <source>
        <dbReference type="Proteomes" id="UP000001876"/>
    </source>
</evidence>
<evidence type="ECO:0000259" key="3">
    <source>
        <dbReference type="PROSITE" id="PS50106"/>
    </source>
</evidence>
<reference evidence="4 5" key="1">
    <citation type="journal article" date="2009" name="Science">
        <title>Green evolution and dynamic adaptations revealed by genomes of the marine picoeukaryotes Micromonas.</title>
        <authorList>
            <person name="Worden A.Z."/>
            <person name="Lee J.H."/>
            <person name="Mock T."/>
            <person name="Rouze P."/>
            <person name="Simmons M.P."/>
            <person name="Aerts A.L."/>
            <person name="Allen A.E."/>
            <person name="Cuvelier M.L."/>
            <person name="Derelle E."/>
            <person name="Everett M.V."/>
            <person name="Foulon E."/>
            <person name="Grimwood J."/>
            <person name="Gundlach H."/>
            <person name="Henrissat B."/>
            <person name="Napoli C."/>
            <person name="McDonald S.M."/>
            <person name="Parker M.S."/>
            <person name="Rombauts S."/>
            <person name="Salamov A."/>
            <person name="Von Dassow P."/>
            <person name="Badger J.H."/>
            <person name="Coutinho P.M."/>
            <person name="Demir E."/>
            <person name="Dubchak I."/>
            <person name="Gentemann C."/>
            <person name="Eikrem W."/>
            <person name="Gready J.E."/>
            <person name="John U."/>
            <person name="Lanier W."/>
            <person name="Lindquist E.A."/>
            <person name="Lucas S."/>
            <person name="Mayer K.F."/>
            <person name="Moreau H."/>
            <person name="Not F."/>
            <person name="Otillar R."/>
            <person name="Panaud O."/>
            <person name="Pangilinan J."/>
            <person name="Paulsen I."/>
            <person name="Piegu B."/>
            <person name="Poliakov A."/>
            <person name="Robbens S."/>
            <person name="Schmutz J."/>
            <person name="Toulza E."/>
            <person name="Wyss T."/>
            <person name="Zelensky A."/>
            <person name="Zhou K."/>
            <person name="Armbrust E.V."/>
            <person name="Bhattacharya D."/>
            <person name="Goodenough U.W."/>
            <person name="Van de Peer Y."/>
            <person name="Grigoriev I.V."/>
        </authorList>
    </citation>
    <scope>NUCLEOTIDE SEQUENCE [LARGE SCALE GENOMIC DNA]</scope>
    <source>
        <strain evidence="4 5">CCMP1545</strain>
    </source>
</reference>
<dbReference type="KEGG" id="mpp:MICPUCDRAFT_49451"/>
<dbReference type="InterPro" id="IPR041489">
    <property type="entry name" value="PDZ_6"/>
</dbReference>
<proteinExistence type="predicted"/>
<dbReference type="InterPro" id="IPR001179">
    <property type="entry name" value="PPIase_FKBP_dom"/>
</dbReference>
<keyword evidence="5" id="KW-1185">Reference proteome</keyword>
<dbReference type="Proteomes" id="UP000001876">
    <property type="component" value="Unassembled WGS sequence"/>
</dbReference>
<keyword evidence="1" id="KW-0413">Isomerase</keyword>
<dbReference type="OMA" id="FNGPADR"/>
<feature type="domain" description="PDZ" evidence="3">
    <location>
        <begin position="170"/>
        <end position="251"/>
    </location>
</feature>
<comment type="catalytic activity">
    <reaction evidence="1">
        <text>[protein]-peptidylproline (omega=180) = [protein]-peptidylproline (omega=0)</text>
        <dbReference type="Rhea" id="RHEA:16237"/>
        <dbReference type="Rhea" id="RHEA-COMP:10747"/>
        <dbReference type="Rhea" id="RHEA-COMP:10748"/>
        <dbReference type="ChEBI" id="CHEBI:83833"/>
        <dbReference type="ChEBI" id="CHEBI:83834"/>
        <dbReference type="EC" id="5.2.1.8"/>
    </reaction>
</comment>
<dbReference type="InterPro" id="IPR036034">
    <property type="entry name" value="PDZ_sf"/>
</dbReference>
<dbReference type="InterPro" id="IPR046357">
    <property type="entry name" value="PPIase_dom_sf"/>
</dbReference>
<gene>
    <name evidence="4" type="ORF">MICPUCDRAFT_49451</name>
</gene>
<dbReference type="PANTHER" id="PTHR47862">
    <property type="entry name" value="PEPTIDYL-PROLYL CIS-TRANS ISOMERASE FKBP18, CHLOROPLASTIC"/>
    <property type="match status" value="1"/>
</dbReference>
<dbReference type="AlphaFoldDB" id="C1MKY3"/>
<dbReference type="eggNOG" id="KOG0552">
    <property type="taxonomic scope" value="Eukaryota"/>
</dbReference>
<dbReference type="Pfam" id="PF00254">
    <property type="entry name" value="FKBP_C"/>
    <property type="match status" value="1"/>
</dbReference>
<accession>C1MKY3</accession>
<dbReference type="PROSITE" id="PS50059">
    <property type="entry name" value="FKBP_PPIASE"/>
    <property type="match status" value="1"/>
</dbReference>
<dbReference type="InterPro" id="IPR001478">
    <property type="entry name" value="PDZ"/>
</dbReference>
<dbReference type="GeneID" id="9681377"/>
<evidence type="ECO:0000313" key="4">
    <source>
        <dbReference type="EMBL" id="EEH59841.1"/>
    </source>
</evidence>
<feature type="domain" description="PPIase FKBP-type" evidence="2">
    <location>
        <begin position="290"/>
        <end position="349"/>
    </location>
</feature>
<dbReference type="SUPFAM" id="SSF54534">
    <property type="entry name" value="FKBP-like"/>
    <property type="match status" value="1"/>
</dbReference>
<keyword evidence="1" id="KW-0697">Rotamase</keyword>
<dbReference type="PANTHER" id="PTHR47862:SF1">
    <property type="entry name" value="PEPTIDYL-PROLYL CIS-TRANS ISOMERASE FKBP18, CHLOROPLASTIC"/>
    <property type="match status" value="1"/>
</dbReference>
<dbReference type="EC" id="5.2.1.8" evidence="1"/>
<dbReference type="GO" id="GO:0009543">
    <property type="term" value="C:chloroplast thylakoid lumen"/>
    <property type="evidence" value="ECO:0007669"/>
    <property type="project" value="TreeGrafter"/>
</dbReference>
<dbReference type="Pfam" id="PF17820">
    <property type="entry name" value="PDZ_6"/>
    <property type="match status" value="1"/>
</dbReference>
<dbReference type="PROSITE" id="PS50106">
    <property type="entry name" value="PDZ"/>
    <property type="match status" value="1"/>
</dbReference>
<dbReference type="SUPFAM" id="SSF50156">
    <property type="entry name" value="PDZ domain-like"/>
    <property type="match status" value="1"/>
</dbReference>